<dbReference type="PROSITE" id="PS51186">
    <property type="entry name" value="GNAT"/>
    <property type="match status" value="1"/>
</dbReference>
<reference evidence="4 5" key="1">
    <citation type="submission" date="2016-01" db="EMBL/GenBank/DDBJ databases">
        <authorList>
            <person name="Oliw E.H."/>
        </authorList>
    </citation>
    <scope>NUCLEOTIDE SEQUENCE [LARGE SCALE GENOMIC DNA]</scope>
    <source>
        <strain evidence="4 5">CMW7756B</strain>
    </source>
</reference>
<evidence type="ECO:0000256" key="1">
    <source>
        <dbReference type="ARBA" id="ARBA00022679"/>
    </source>
</evidence>
<evidence type="ECO:0000313" key="4">
    <source>
        <dbReference type="EMBL" id="KXA63673.1"/>
    </source>
</evidence>
<dbReference type="SUPFAM" id="SSF55729">
    <property type="entry name" value="Acyl-CoA N-acyltransferases (Nat)"/>
    <property type="match status" value="1"/>
</dbReference>
<evidence type="ECO:0000313" key="5">
    <source>
        <dbReference type="Proteomes" id="UP000070226"/>
    </source>
</evidence>
<dbReference type="PANTHER" id="PTHR43072">
    <property type="entry name" value="N-ACETYLTRANSFERASE"/>
    <property type="match status" value="1"/>
</dbReference>
<dbReference type="EMBL" id="LRQT01000055">
    <property type="protein sequence ID" value="KXA63673.1"/>
    <property type="molecule type" value="Genomic_DNA"/>
</dbReference>
<dbReference type="CDD" id="cd04301">
    <property type="entry name" value="NAT_SF"/>
    <property type="match status" value="1"/>
</dbReference>
<proteinExistence type="predicted"/>
<feature type="domain" description="N-acetyltransferase" evidence="3">
    <location>
        <begin position="4"/>
        <end position="158"/>
    </location>
</feature>
<dbReference type="STRING" id="39777.B7L28_01240"/>
<dbReference type="InterPro" id="IPR016181">
    <property type="entry name" value="Acyl_CoA_acyltransferase"/>
</dbReference>
<dbReference type="Pfam" id="PF00583">
    <property type="entry name" value="Acetyltransf_1"/>
    <property type="match status" value="1"/>
</dbReference>
<accession>A0A133S447</accession>
<evidence type="ECO:0000259" key="3">
    <source>
        <dbReference type="PROSITE" id="PS51186"/>
    </source>
</evidence>
<comment type="caution">
    <text evidence="4">The sequence shown here is derived from an EMBL/GenBank/DDBJ whole genome shotgun (WGS) entry which is preliminary data.</text>
</comment>
<dbReference type="Proteomes" id="UP000070226">
    <property type="component" value="Unassembled WGS sequence"/>
</dbReference>
<dbReference type="GO" id="GO:0016747">
    <property type="term" value="F:acyltransferase activity, transferring groups other than amino-acyl groups"/>
    <property type="evidence" value="ECO:0007669"/>
    <property type="project" value="InterPro"/>
</dbReference>
<keyword evidence="1" id="KW-0808">Transferase</keyword>
<dbReference type="PANTHER" id="PTHR43072:SF23">
    <property type="entry name" value="UPF0039 PROTEIN C11D3.02C"/>
    <property type="match status" value="1"/>
</dbReference>
<organism evidence="4">
    <name type="scientific">Veillonella atypica</name>
    <dbReference type="NCBI Taxonomy" id="39777"/>
    <lineage>
        <taxon>Bacteria</taxon>
        <taxon>Bacillati</taxon>
        <taxon>Bacillota</taxon>
        <taxon>Negativicutes</taxon>
        <taxon>Veillonellales</taxon>
        <taxon>Veillonellaceae</taxon>
        <taxon>Veillonella</taxon>
    </lineage>
</organism>
<name>A0A133S447_9FIRM</name>
<dbReference type="Gene3D" id="3.40.630.30">
    <property type="match status" value="1"/>
</dbReference>
<gene>
    <name evidence="4" type="ORF">HMPREF3233_01313</name>
</gene>
<protein>
    <submittedName>
        <fullName evidence="4">Toxin-antitoxin system, toxin component, GNAT family</fullName>
    </submittedName>
</protein>
<dbReference type="RefSeq" id="WP_060807703.1">
    <property type="nucleotide sequence ID" value="NZ_DBFOUP010000012.1"/>
</dbReference>
<dbReference type="PATRIC" id="fig|39777.7.peg.1278"/>
<keyword evidence="2" id="KW-0012">Acyltransferase</keyword>
<evidence type="ECO:0000256" key="2">
    <source>
        <dbReference type="ARBA" id="ARBA00023315"/>
    </source>
</evidence>
<dbReference type="InterPro" id="IPR000182">
    <property type="entry name" value="GNAT_dom"/>
</dbReference>
<sequence length="166" mass="18921">MSELIIRLIAKDDVFACLSIYNYEVEYGVATLDLEPRTLEEWHEWYNAHSDEHHPIIVGTIDDVVVGYASLSPYRLKDAFKSTVELSIYIHQDYRGQGVATQLMERILEMAKEDTMLHNVVSVITAGNEGSTKLHNRFGFTYCGLTPEVGFKHGKYQDTETYALLV</sequence>
<dbReference type="AlphaFoldDB" id="A0A133S447"/>